<keyword evidence="4" id="KW-1185">Reference proteome</keyword>
<reference evidence="3 4" key="1">
    <citation type="submission" date="2018-02" db="EMBL/GenBank/DDBJ databases">
        <title>Draft genome sequence of Streptococcus oricebi CCUG 70868T type strain.</title>
        <authorList>
            <person name="Mendez V."/>
            <person name="Salva-Serra F."/>
            <person name="Jaen-Luchoro D."/>
            <person name="Gonzales-Siles L."/>
            <person name="Karlsson R."/>
            <person name="Engstrom-Jakobsson H."/>
            <person name="Busquets A."/>
            <person name="Gomila M."/>
            <person name="Pineiro-Iglesias B."/>
            <person name="Bennasar-Figueras A."/>
            <person name="Seeger M."/>
            <person name="Moore E."/>
        </authorList>
    </citation>
    <scope>NUCLEOTIDE SEQUENCE [LARGE SCALE GENOMIC DNA]</scope>
    <source>
        <strain evidence="3 4">CCUG 70868</strain>
    </source>
</reference>
<evidence type="ECO:0000259" key="2">
    <source>
        <dbReference type="Pfam" id="PF13439"/>
    </source>
</evidence>
<comment type="caution">
    <text evidence="3">The sequence shown here is derived from an EMBL/GenBank/DDBJ whole genome shotgun (WGS) entry which is preliminary data.</text>
</comment>
<proteinExistence type="predicted"/>
<dbReference type="Proteomes" id="UP001519296">
    <property type="component" value="Unassembled WGS sequence"/>
</dbReference>
<dbReference type="InterPro" id="IPR028098">
    <property type="entry name" value="Glyco_trans_4-like_N"/>
</dbReference>
<dbReference type="EMBL" id="PRDG01000005">
    <property type="protein sequence ID" value="MBP2623959.1"/>
    <property type="molecule type" value="Genomic_DNA"/>
</dbReference>
<dbReference type="CDD" id="cd03811">
    <property type="entry name" value="GT4_GT28_WabH-like"/>
    <property type="match status" value="1"/>
</dbReference>
<gene>
    <name evidence="3" type="ORF">C4K46_08415</name>
</gene>
<accession>A0ABS5B7H0</accession>
<feature type="domain" description="Glycosyl transferase family 1" evidence="1">
    <location>
        <begin position="172"/>
        <end position="318"/>
    </location>
</feature>
<name>A0ABS5B7H0_9STRE</name>
<dbReference type="Pfam" id="PF00534">
    <property type="entry name" value="Glycos_transf_1"/>
    <property type="match status" value="1"/>
</dbReference>
<evidence type="ECO:0000313" key="4">
    <source>
        <dbReference type="Proteomes" id="UP001519296"/>
    </source>
</evidence>
<organism evidence="3 4">
    <name type="scientific">Streptococcus oricebi</name>
    <dbReference type="NCBI Taxonomy" id="1547447"/>
    <lineage>
        <taxon>Bacteria</taxon>
        <taxon>Bacillati</taxon>
        <taxon>Bacillota</taxon>
        <taxon>Bacilli</taxon>
        <taxon>Lactobacillales</taxon>
        <taxon>Streptococcaceae</taxon>
        <taxon>Streptococcus</taxon>
    </lineage>
</organism>
<dbReference type="PANTHER" id="PTHR12526">
    <property type="entry name" value="GLYCOSYLTRANSFERASE"/>
    <property type="match status" value="1"/>
</dbReference>
<dbReference type="Gene3D" id="3.40.50.2000">
    <property type="entry name" value="Glycogen Phosphorylase B"/>
    <property type="match status" value="2"/>
</dbReference>
<evidence type="ECO:0008006" key="5">
    <source>
        <dbReference type="Google" id="ProtNLM"/>
    </source>
</evidence>
<dbReference type="InterPro" id="IPR001296">
    <property type="entry name" value="Glyco_trans_1"/>
</dbReference>
<evidence type="ECO:0000313" key="3">
    <source>
        <dbReference type="EMBL" id="MBP2623959.1"/>
    </source>
</evidence>
<feature type="domain" description="Glycosyltransferase subfamily 4-like N-terminal" evidence="2">
    <location>
        <begin position="16"/>
        <end position="160"/>
    </location>
</feature>
<dbReference type="SUPFAM" id="SSF53756">
    <property type="entry name" value="UDP-Glycosyltransferase/glycogen phosphorylase"/>
    <property type="match status" value="1"/>
</dbReference>
<protein>
    <recommendedName>
        <fullName evidence="5">Glycosyltransferase</fullName>
    </recommendedName>
</protein>
<dbReference type="Pfam" id="PF13439">
    <property type="entry name" value="Glyco_transf_4"/>
    <property type="match status" value="1"/>
</dbReference>
<sequence>MSKIKVVHILNTGKFSGAENVVLTLMEEMRQQVDATYVSLDGEIEEILRKNNLPYYGLETLNVKKLKKAISNLQPDIIHAHDFTAGVIASLSTFTIPIINHLHNNAPWIKSLGPRSLLYALSCLRYKKILTVSPAVLQEFIFGNFFSSKSLVVGNPMNLEKIRKLTREKVLDEQFDLVFLGRLTPQKKPILFLEIVRELKMQYPDIKAVMVGDGELRKEVEEKIKDLQLAENVRLVGFQVNPYIYLSASKMMCMPSAWEGFGLAAVEALTLGVPVIASPVGGLKDIVRPDCGALCEDKGEFVAEISNLLSSGEKLARKSLQAHKRANDFDNLEAYTDSMLALYSQLL</sequence>
<dbReference type="RefSeq" id="WP_209628485.1">
    <property type="nucleotide sequence ID" value="NZ_PRDG01000005.1"/>
</dbReference>
<evidence type="ECO:0000259" key="1">
    <source>
        <dbReference type="Pfam" id="PF00534"/>
    </source>
</evidence>